<proteinExistence type="predicted"/>
<dbReference type="InterPro" id="IPR000327">
    <property type="entry name" value="POU_dom"/>
</dbReference>
<dbReference type="PROSITE" id="PS51179">
    <property type="entry name" value="POU_3"/>
    <property type="match status" value="1"/>
</dbReference>
<dbReference type="PANTHER" id="PTHR11636:SF5">
    <property type="entry name" value="POU DOMAIN MOTIF 3, ISOFORM F"/>
    <property type="match status" value="1"/>
</dbReference>
<evidence type="ECO:0000313" key="7">
    <source>
        <dbReference type="EMBL" id="VDP78762.1"/>
    </source>
</evidence>
<keyword evidence="8" id="KW-1185">Reference proteome</keyword>
<reference evidence="7 8" key="2">
    <citation type="submission" date="2018-11" db="EMBL/GenBank/DDBJ databases">
        <authorList>
            <consortium name="Pathogen Informatics"/>
        </authorList>
    </citation>
    <scope>NUCLEOTIDE SEQUENCE [LARGE SCALE GENOMIC DNA]</scope>
    <source>
        <strain evidence="7 8">Egypt</strain>
    </source>
</reference>
<evidence type="ECO:0000256" key="1">
    <source>
        <dbReference type="ARBA" id="ARBA00004123"/>
    </source>
</evidence>
<reference evidence="9" key="1">
    <citation type="submission" date="2016-06" db="UniProtKB">
        <authorList>
            <consortium name="WormBaseParasite"/>
        </authorList>
    </citation>
    <scope>IDENTIFICATION</scope>
</reference>
<name>A0A183AI02_9TREM</name>
<gene>
    <name evidence="7" type="ORF">ECPE_LOCUS6587</name>
</gene>
<dbReference type="GO" id="GO:0000978">
    <property type="term" value="F:RNA polymerase II cis-regulatory region sequence-specific DNA binding"/>
    <property type="evidence" value="ECO:0007669"/>
    <property type="project" value="TreeGrafter"/>
</dbReference>
<feature type="compositionally biased region" description="Basic and acidic residues" evidence="5">
    <location>
        <begin position="36"/>
        <end position="48"/>
    </location>
</feature>
<dbReference type="InterPro" id="IPR013847">
    <property type="entry name" value="POU"/>
</dbReference>
<dbReference type="AlphaFoldDB" id="A0A183AI02"/>
<dbReference type="GO" id="GO:0000981">
    <property type="term" value="F:DNA-binding transcription factor activity, RNA polymerase II-specific"/>
    <property type="evidence" value="ECO:0007669"/>
    <property type="project" value="TreeGrafter"/>
</dbReference>
<accession>A0A183AI02</accession>
<comment type="subcellular location">
    <subcellularLocation>
        <location evidence="1">Nucleus</location>
    </subcellularLocation>
</comment>
<keyword evidence="3" id="KW-0371">Homeobox</keyword>
<evidence type="ECO:0000256" key="5">
    <source>
        <dbReference type="SAM" id="MobiDB-lite"/>
    </source>
</evidence>
<dbReference type="InterPro" id="IPR050255">
    <property type="entry name" value="POU_domain_TF"/>
</dbReference>
<dbReference type="OrthoDB" id="10066259at2759"/>
<keyword evidence="4" id="KW-0539">Nucleus</keyword>
<evidence type="ECO:0000256" key="2">
    <source>
        <dbReference type="ARBA" id="ARBA00023125"/>
    </source>
</evidence>
<dbReference type="PANTHER" id="PTHR11636">
    <property type="entry name" value="POU DOMAIN"/>
    <property type="match status" value="1"/>
</dbReference>
<protein>
    <submittedName>
        <fullName evidence="9">POU-specific domain-containing protein</fullName>
    </submittedName>
</protein>
<dbReference type="PRINTS" id="PR00028">
    <property type="entry name" value="POUDOMAIN"/>
</dbReference>
<evidence type="ECO:0000256" key="3">
    <source>
        <dbReference type="ARBA" id="ARBA00023155"/>
    </source>
</evidence>
<dbReference type="GO" id="GO:0005634">
    <property type="term" value="C:nucleus"/>
    <property type="evidence" value="ECO:0007669"/>
    <property type="project" value="UniProtKB-SubCell"/>
</dbReference>
<dbReference type="Pfam" id="PF00157">
    <property type="entry name" value="Pou"/>
    <property type="match status" value="1"/>
</dbReference>
<organism evidence="9">
    <name type="scientific">Echinostoma caproni</name>
    <dbReference type="NCBI Taxonomy" id="27848"/>
    <lineage>
        <taxon>Eukaryota</taxon>
        <taxon>Metazoa</taxon>
        <taxon>Spiralia</taxon>
        <taxon>Lophotrochozoa</taxon>
        <taxon>Platyhelminthes</taxon>
        <taxon>Trematoda</taxon>
        <taxon>Digenea</taxon>
        <taxon>Plagiorchiida</taxon>
        <taxon>Echinostomata</taxon>
        <taxon>Echinostomatoidea</taxon>
        <taxon>Echinostomatidae</taxon>
        <taxon>Echinostoma</taxon>
    </lineage>
</organism>
<evidence type="ECO:0000313" key="9">
    <source>
        <dbReference type="WBParaSite" id="ECPE_0000660001-mRNA-1"/>
    </source>
</evidence>
<dbReference type="Proteomes" id="UP000272942">
    <property type="component" value="Unassembled WGS sequence"/>
</dbReference>
<dbReference type="SMART" id="SM00352">
    <property type="entry name" value="POU"/>
    <property type="match status" value="1"/>
</dbReference>
<dbReference type="InterPro" id="IPR010982">
    <property type="entry name" value="Lambda_DNA-bd_dom_sf"/>
</dbReference>
<dbReference type="SUPFAM" id="SSF47413">
    <property type="entry name" value="lambda repressor-like DNA-binding domains"/>
    <property type="match status" value="1"/>
</dbReference>
<dbReference type="EMBL" id="UZAN01043601">
    <property type="protein sequence ID" value="VDP78762.1"/>
    <property type="molecule type" value="Genomic_DNA"/>
</dbReference>
<evidence type="ECO:0000259" key="6">
    <source>
        <dbReference type="PROSITE" id="PS51179"/>
    </source>
</evidence>
<keyword evidence="2" id="KW-0238">DNA-binding</keyword>
<dbReference type="WBParaSite" id="ECPE_0000660001-mRNA-1">
    <property type="protein sequence ID" value="ECPE_0000660001-mRNA-1"/>
    <property type="gene ID" value="ECPE_0000660001"/>
</dbReference>
<sequence length="323" mass="37066">MLHSVARILAKSDNHFSAHEADSSYPNQSFRLNEPSAKDERRRDVGNLKELDDYQAEYGGTGDKEDNSATLSWFTLSALNKWQNLGCTSNNFYKTSFGTWSSGSLYPKPDLFRYSNCDSDMIESAYFTTPDSTFYWMKNRTPNSEALPKPLVSNEILAVSHSGLVPQSGSDSNSRSAKPFRLKTLLETGDQSMENRELQEICEFARYFKFRRLTMGLTQTQVCLSLNEKEGSVYSQSAICRFEKLDVTAKSARRMKPVLERWLADKELEASLYEGSDGKLRYLKFQSNSIRRRKRRTCFSPRALSCLTDQLRRNPYPTSMYMQ</sequence>
<dbReference type="Gene3D" id="1.10.260.40">
    <property type="entry name" value="lambda repressor-like DNA-binding domains"/>
    <property type="match status" value="1"/>
</dbReference>
<evidence type="ECO:0000256" key="4">
    <source>
        <dbReference type="ARBA" id="ARBA00023242"/>
    </source>
</evidence>
<feature type="region of interest" description="Disordered" evidence="5">
    <location>
        <begin position="18"/>
        <end position="48"/>
    </location>
</feature>
<feature type="domain" description="POU-specific" evidence="6">
    <location>
        <begin position="193"/>
        <end position="267"/>
    </location>
</feature>
<evidence type="ECO:0000313" key="8">
    <source>
        <dbReference type="Proteomes" id="UP000272942"/>
    </source>
</evidence>